<dbReference type="RefSeq" id="WP_203473524.1">
    <property type="nucleotide sequence ID" value="NZ_AP022873.1"/>
</dbReference>
<dbReference type="Gene3D" id="3.40.50.620">
    <property type="entry name" value="HUPs"/>
    <property type="match status" value="2"/>
</dbReference>
<dbReference type="Pfam" id="PF13537">
    <property type="entry name" value="GATase_7"/>
    <property type="match status" value="1"/>
</dbReference>
<dbReference type="CDD" id="cd01991">
    <property type="entry name" value="Asn_synthase_B_C"/>
    <property type="match status" value="1"/>
</dbReference>
<comment type="pathway">
    <text evidence="1">Amino-acid biosynthesis; L-asparagine biosynthesis; L-asparagine from L-aspartate (L-Gln route): step 1/1.</text>
</comment>
<keyword evidence="5 9" id="KW-0067">ATP-binding</keyword>
<feature type="active site" description="For GATase activity" evidence="8">
    <location>
        <position position="2"/>
    </location>
</feature>
<dbReference type="PIRSF" id="PIRSF001589">
    <property type="entry name" value="Asn_synthetase_glu-h"/>
    <property type="match status" value="1"/>
</dbReference>
<dbReference type="GO" id="GO:0004066">
    <property type="term" value="F:asparagine synthase (glutamine-hydrolyzing) activity"/>
    <property type="evidence" value="ECO:0007669"/>
    <property type="project" value="UniProtKB-EC"/>
</dbReference>
<dbReference type="KEGG" id="dtp:JZK55_09980"/>
<evidence type="ECO:0000313" key="13">
    <source>
        <dbReference type="Proteomes" id="UP000516360"/>
    </source>
</evidence>
<evidence type="ECO:0000259" key="11">
    <source>
        <dbReference type="PROSITE" id="PS51278"/>
    </source>
</evidence>
<evidence type="ECO:0000256" key="6">
    <source>
        <dbReference type="ARBA" id="ARBA00022962"/>
    </source>
</evidence>
<dbReference type="EMBL" id="AP022873">
    <property type="protein sequence ID" value="BCB96076.1"/>
    <property type="molecule type" value="Genomic_DNA"/>
</dbReference>
<dbReference type="PANTHER" id="PTHR43284">
    <property type="entry name" value="ASPARAGINE SYNTHETASE (GLUTAMINE-HYDROLYZING)"/>
    <property type="match status" value="1"/>
</dbReference>
<feature type="binding site" evidence="9">
    <location>
        <position position="287"/>
    </location>
    <ligand>
        <name>ATP</name>
        <dbReference type="ChEBI" id="CHEBI:30616"/>
    </ligand>
</feature>
<dbReference type="CDD" id="cd00712">
    <property type="entry name" value="AsnB"/>
    <property type="match status" value="1"/>
</dbReference>
<dbReference type="InterPro" id="IPR006426">
    <property type="entry name" value="Asn_synth_AEB"/>
</dbReference>
<dbReference type="InterPro" id="IPR051786">
    <property type="entry name" value="ASN_synthetase/amidase"/>
</dbReference>
<evidence type="ECO:0000313" key="12">
    <source>
        <dbReference type="EMBL" id="BCB96076.1"/>
    </source>
</evidence>
<dbReference type="PANTHER" id="PTHR43284:SF1">
    <property type="entry name" value="ASPARAGINE SYNTHETASE"/>
    <property type="match status" value="1"/>
</dbReference>
<proteinExistence type="inferred from homology"/>
<keyword evidence="8" id="KW-0028">Amino-acid biosynthesis</keyword>
<evidence type="ECO:0000256" key="8">
    <source>
        <dbReference type="PIRSR" id="PIRSR001589-1"/>
    </source>
</evidence>
<evidence type="ECO:0000256" key="4">
    <source>
        <dbReference type="ARBA" id="ARBA00022741"/>
    </source>
</evidence>
<evidence type="ECO:0000256" key="10">
    <source>
        <dbReference type="PIRSR" id="PIRSR001589-3"/>
    </source>
</evidence>
<dbReference type="SUPFAM" id="SSF52402">
    <property type="entry name" value="Adenine nucleotide alpha hydrolases-like"/>
    <property type="match status" value="1"/>
</dbReference>
<evidence type="ECO:0000256" key="2">
    <source>
        <dbReference type="ARBA" id="ARBA00005752"/>
    </source>
</evidence>
<dbReference type="AlphaFoldDB" id="A0A7G1H293"/>
<dbReference type="InterPro" id="IPR001962">
    <property type="entry name" value="Asn_synthase"/>
</dbReference>
<organism evidence="12 13">
    <name type="scientific">Dissulfurispira thermophila</name>
    <dbReference type="NCBI Taxonomy" id="2715679"/>
    <lineage>
        <taxon>Bacteria</taxon>
        <taxon>Pseudomonadati</taxon>
        <taxon>Nitrospirota</taxon>
        <taxon>Thermodesulfovibrionia</taxon>
        <taxon>Thermodesulfovibrionales</taxon>
        <taxon>Dissulfurispiraceae</taxon>
        <taxon>Dissulfurispira</taxon>
    </lineage>
</organism>
<dbReference type="GO" id="GO:0006529">
    <property type="term" value="P:asparagine biosynthetic process"/>
    <property type="evidence" value="ECO:0007669"/>
    <property type="project" value="UniProtKB-KW"/>
</dbReference>
<dbReference type="NCBIfam" id="TIGR01536">
    <property type="entry name" value="asn_synth_AEB"/>
    <property type="match status" value="1"/>
</dbReference>
<feature type="site" description="Important for beta-aspartyl-AMP intermediate formation" evidence="10">
    <location>
        <position position="364"/>
    </location>
</feature>
<dbReference type="EC" id="6.3.5.4" evidence="3"/>
<keyword evidence="6 8" id="KW-0315">Glutamine amidotransferase</keyword>
<evidence type="ECO:0000256" key="5">
    <source>
        <dbReference type="ARBA" id="ARBA00022840"/>
    </source>
</evidence>
<sequence>MCGIFGVFSKKKINRENFDSALKLIRHRGPDNSGIYLDDFIILGHNRLSIIDLSKHGRQPMSDFDGNIWITFNGEIYNFKEIRSDLKRYYQFRSNTDTEVLIYAYKHYGLDFFKKINGMFAFAIWDREKNIFLLARDRFGKKPLYYTFQNGEFIFSSEIKAILPLLDRMPQINKTAFLQYLSFLSSLPPNTMFEGINKLQAGHYLIFDGKRIKIEEYYDILDNVQPYKIKNLNEALEEIESILIDSVRHRLIADVEVGSFLSGGIDSSLVSAIYSLQKDSPIHTFSIGYNDYKQYDELVYANSVVSHIGSVHHTKSASKEDFIDAIDDVIYHLDEPVNDSACIPTYLLSQLVMENNIKVILTGEGSDEGFLGYDFYFEMLRYYSLQNQLNEKEFLLSYFLNNFNLSKRWEYFKRSFGDLPIYRTIGENFTDRQKKLLLDEDVFKDLCDDMSCEFIEGHWRKFKNSELKEPSYWLSYIDFKIWIPEVLMMKVDKMTMAHSIESRAPFLDHRLVEIVFSIDCKLREGCQTKSLLKPIAEKFIPNEIAYRQKKGFSSPFMEWYYEHYGDKILKEWFDMNKELGWFNDEFLEFLYNEGSRGMFKQHVWSLIVFSKWMRIYGL</sequence>
<protein>
    <recommendedName>
        <fullName evidence="3">asparagine synthase (glutamine-hydrolyzing)</fullName>
        <ecNumber evidence="3">6.3.5.4</ecNumber>
    </recommendedName>
</protein>
<name>A0A7G1H293_9BACT</name>
<keyword evidence="4 9" id="KW-0547">Nucleotide-binding</keyword>
<feature type="binding site" evidence="9">
    <location>
        <position position="97"/>
    </location>
    <ligand>
        <name>L-glutamine</name>
        <dbReference type="ChEBI" id="CHEBI:58359"/>
    </ligand>
</feature>
<gene>
    <name evidence="12" type="primary">asnB</name>
    <name evidence="12" type="ORF">JZK55_09980</name>
</gene>
<dbReference type="InterPro" id="IPR029055">
    <property type="entry name" value="Ntn_hydrolases_N"/>
</dbReference>
<evidence type="ECO:0000256" key="1">
    <source>
        <dbReference type="ARBA" id="ARBA00005187"/>
    </source>
</evidence>
<evidence type="ECO:0000256" key="3">
    <source>
        <dbReference type="ARBA" id="ARBA00012737"/>
    </source>
</evidence>
<keyword evidence="8" id="KW-0061">Asparagine biosynthesis</keyword>
<reference evidence="12 13" key="1">
    <citation type="submission" date="2020-03" db="EMBL/GenBank/DDBJ databases">
        <title>Complete genome sequences of two sulfur-disproportionating bacterial strains T55J and Mzg5.</title>
        <authorList>
            <person name="Umezawa K."/>
            <person name="Kojima H."/>
            <person name="Kato Y."/>
            <person name="Fukui M."/>
        </authorList>
    </citation>
    <scope>NUCLEOTIDE SEQUENCE [LARGE SCALE GENOMIC DNA]</scope>
    <source>
        <strain evidence="12 13">T55J</strain>
    </source>
</reference>
<keyword evidence="13" id="KW-1185">Reference proteome</keyword>
<accession>A0A7G1H293</accession>
<evidence type="ECO:0000256" key="7">
    <source>
        <dbReference type="ARBA" id="ARBA00048741"/>
    </source>
</evidence>
<evidence type="ECO:0000256" key="9">
    <source>
        <dbReference type="PIRSR" id="PIRSR001589-2"/>
    </source>
</evidence>
<dbReference type="Gene3D" id="3.60.20.10">
    <property type="entry name" value="Glutamine Phosphoribosylpyrophosphate, subunit 1, domain 1"/>
    <property type="match status" value="1"/>
</dbReference>
<comment type="catalytic activity">
    <reaction evidence="7">
        <text>L-aspartate + L-glutamine + ATP + H2O = L-asparagine + L-glutamate + AMP + diphosphate + H(+)</text>
        <dbReference type="Rhea" id="RHEA:12228"/>
        <dbReference type="ChEBI" id="CHEBI:15377"/>
        <dbReference type="ChEBI" id="CHEBI:15378"/>
        <dbReference type="ChEBI" id="CHEBI:29985"/>
        <dbReference type="ChEBI" id="CHEBI:29991"/>
        <dbReference type="ChEBI" id="CHEBI:30616"/>
        <dbReference type="ChEBI" id="CHEBI:33019"/>
        <dbReference type="ChEBI" id="CHEBI:58048"/>
        <dbReference type="ChEBI" id="CHEBI:58359"/>
        <dbReference type="ChEBI" id="CHEBI:456215"/>
        <dbReference type="EC" id="6.3.5.4"/>
    </reaction>
</comment>
<dbReference type="SUPFAM" id="SSF56235">
    <property type="entry name" value="N-terminal nucleophile aminohydrolases (Ntn hydrolases)"/>
    <property type="match status" value="1"/>
</dbReference>
<dbReference type="Proteomes" id="UP000516360">
    <property type="component" value="Chromosome"/>
</dbReference>
<feature type="domain" description="Glutamine amidotransferase type-2" evidence="11">
    <location>
        <begin position="2"/>
        <end position="210"/>
    </location>
</feature>
<dbReference type="GO" id="GO:0005829">
    <property type="term" value="C:cytosol"/>
    <property type="evidence" value="ECO:0007669"/>
    <property type="project" value="TreeGrafter"/>
</dbReference>
<comment type="similarity">
    <text evidence="2">Belongs to the asparagine synthetase family.</text>
</comment>
<dbReference type="InterPro" id="IPR017932">
    <property type="entry name" value="GATase_2_dom"/>
</dbReference>
<dbReference type="InterPro" id="IPR014729">
    <property type="entry name" value="Rossmann-like_a/b/a_fold"/>
</dbReference>
<dbReference type="InterPro" id="IPR033738">
    <property type="entry name" value="AsnB_N"/>
</dbReference>
<dbReference type="GO" id="GO:0005524">
    <property type="term" value="F:ATP binding"/>
    <property type="evidence" value="ECO:0007669"/>
    <property type="project" value="UniProtKB-KW"/>
</dbReference>
<dbReference type="PROSITE" id="PS51278">
    <property type="entry name" value="GATASE_TYPE_2"/>
    <property type="match status" value="1"/>
</dbReference>
<dbReference type="Pfam" id="PF00733">
    <property type="entry name" value="Asn_synthase"/>
    <property type="match status" value="1"/>
</dbReference>